<name>A0A4V3AW09_9MYCO</name>
<gene>
    <name evidence="2" type="ORF">QXL92_10335</name>
</gene>
<protein>
    <submittedName>
        <fullName evidence="2">Uncharacterized protein</fullName>
    </submittedName>
</protein>
<sequence>MSALQERIDTTALLRAEESARKICVDLVHTNSEIRLLKERVDKFEERLQFIKRIKARQQRELTNMQRRIGVLVRAADGDL</sequence>
<dbReference type="AlphaFoldDB" id="A0A4V3AW09"/>
<feature type="coiled-coil region" evidence="1">
    <location>
        <begin position="27"/>
        <end position="68"/>
    </location>
</feature>
<dbReference type="RefSeq" id="WP_133437795.1">
    <property type="nucleotide sequence ID" value="NZ_JAUFSA010000001.1"/>
</dbReference>
<evidence type="ECO:0000313" key="2">
    <source>
        <dbReference type="EMBL" id="MDP7735138.1"/>
    </source>
</evidence>
<evidence type="ECO:0000313" key="3">
    <source>
        <dbReference type="Proteomes" id="UP001229081"/>
    </source>
</evidence>
<organism evidence="2 3">
    <name type="scientific">Mycobacterium paragordonae</name>
    <dbReference type="NCBI Taxonomy" id="1389713"/>
    <lineage>
        <taxon>Bacteria</taxon>
        <taxon>Bacillati</taxon>
        <taxon>Actinomycetota</taxon>
        <taxon>Actinomycetes</taxon>
        <taxon>Mycobacteriales</taxon>
        <taxon>Mycobacteriaceae</taxon>
        <taxon>Mycobacterium</taxon>
    </lineage>
</organism>
<dbReference type="EMBL" id="JAUFSA010000001">
    <property type="protein sequence ID" value="MDP7735138.1"/>
    <property type="molecule type" value="Genomic_DNA"/>
</dbReference>
<reference evidence="2" key="1">
    <citation type="submission" date="2023-06" db="EMBL/GenBank/DDBJ databases">
        <title>Identification of two novel mycobacterium reveal diversities and complexities of Mycobacterium gordonae clade.</title>
        <authorList>
            <person name="Matsumoto Y."/>
            <person name="Nakamura S."/>
            <person name="Motooka D."/>
            <person name="Fukushima K."/>
        </authorList>
    </citation>
    <scope>NUCLEOTIDE SEQUENCE</scope>
    <source>
        <strain evidence="2">TY812</strain>
    </source>
</reference>
<accession>A0A4V3AW09</accession>
<dbReference type="Proteomes" id="UP001229081">
    <property type="component" value="Unassembled WGS sequence"/>
</dbReference>
<evidence type="ECO:0000256" key="1">
    <source>
        <dbReference type="SAM" id="Coils"/>
    </source>
</evidence>
<comment type="caution">
    <text evidence="2">The sequence shown here is derived from an EMBL/GenBank/DDBJ whole genome shotgun (WGS) entry which is preliminary data.</text>
</comment>
<keyword evidence="1" id="KW-0175">Coiled coil</keyword>
<proteinExistence type="predicted"/>